<evidence type="ECO:0000313" key="4">
    <source>
        <dbReference type="Proteomes" id="UP000037035"/>
    </source>
</evidence>
<dbReference type="EMBL" id="LAVV01006456">
    <property type="protein sequence ID" value="KNZ59826.1"/>
    <property type="molecule type" value="Genomic_DNA"/>
</dbReference>
<dbReference type="InterPro" id="IPR036423">
    <property type="entry name" value="SOD-like_Cu/Zn_dom_sf"/>
</dbReference>
<protein>
    <recommendedName>
        <fullName evidence="2">Superoxide dismutase copper/zinc binding domain-containing protein</fullName>
    </recommendedName>
</protein>
<dbReference type="OrthoDB" id="2507086at2759"/>
<dbReference type="GO" id="GO:0006801">
    <property type="term" value="P:superoxide metabolic process"/>
    <property type="evidence" value="ECO:0007669"/>
    <property type="project" value="InterPro"/>
</dbReference>
<dbReference type="PANTHER" id="PTHR20910:SF1">
    <property type="entry name" value="SUPEROXIDE DISMUTASE COPPER_ZINC BINDING DOMAIN-CONTAINING PROTEIN"/>
    <property type="match status" value="1"/>
</dbReference>
<keyword evidence="1" id="KW-0732">Signal</keyword>
<evidence type="ECO:0000313" key="3">
    <source>
        <dbReference type="EMBL" id="KNZ59826.1"/>
    </source>
</evidence>
<comment type="caution">
    <text evidence="3">The sequence shown here is derived from an EMBL/GenBank/DDBJ whole genome shotgun (WGS) entry which is preliminary data.</text>
</comment>
<dbReference type="STRING" id="27349.A0A0L6VGC3"/>
<feature type="signal peptide" evidence="1">
    <location>
        <begin position="1"/>
        <end position="25"/>
    </location>
</feature>
<sequence length="201" mass="21607">MDSLPALKQLCILAVLLLTLAGLDCATPPPPAAKPAREKYPHAASVNLAAGAFKAQLNFWVFDWTLLKTKGNEKYSGPPSYDTVASVDYSGVSNGQEFTYHVHEHPVQRGDTKCMSVGPIWSPTTPAAKACDPKKPAQTCRAGDLSGKYGTLKAHTKQQTVSFKDHSLKLSYSQRGLLGRSVVVFDKANVPIACANIIAHT</sequence>
<dbReference type="GO" id="GO:0046872">
    <property type="term" value="F:metal ion binding"/>
    <property type="evidence" value="ECO:0007669"/>
    <property type="project" value="InterPro"/>
</dbReference>
<dbReference type="AlphaFoldDB" id="A0A0L6VGC3"/>
<dbReference type="InterPro" id="IPR001424">
    <property type="entry name" value="SOD_Cu_Zn_dom"/>
</dbReference>
<proteinExistence type="predicted"/>
<dbReference type="PANTHER" id="PTHR20910">
    <property type="entry name" value="AGAP001623-PA"/>
    <property type="match status" value="1"/>
</dbReference>
<gene>
    <name evidence="3" type="ORF">VP01_1657g3</name>
</gene>
<accession>A0A0L6VGC3</accession>
<feature type="chain" id="PRO_5005568562" description="Superoxide dismutase copper/zinc binding domain-containing protein" evidence="1">
    <location>
        <begin position="26"/>
        <end position="201"/>
    </location>
</feature>
<dbReference type="VEuPathDB" id="FungiDB:VP01_1657g3"/>
<reference evidence="3 4" key="1">
    <citation type="submission" date="2015-08" db="EMBL/GenBank/DDBJ databases">
        <title>Next Generation Sequencing and Analysis of the Genome of Puccinia sorghi L Schw, the Causal Agent of Maize Common Rust.</title>
        <authorList>
            <person name="Rochi L."/>
            <person name="Burguener G."/>
            <person name="Darino M."/>
            <person name="Turjanski A."/>
            <person name="Kreff E."/>
            <person name="Dieguez M.J."/>
            <person name="Sacco F."/>
        </authorList>
    </citation>
    <scope>NUCLEOTIDE SEQUENCE [LARGE SCALE GENOMIC DNA]</scope>
    <source>
        <strain evidence="3 4">RO10H11247</strain>
    </source>
</reference>
<keyword evidence="4" id="KW-1185">Reference proteome</keyword>
<dbReference type="InterPro" id="IPR053257">
    <property type="entry name" value="Cu-only_SOD"/>
</dbReference>
<evidence type="ECO:0000259" key="2">
    <source>
        <dbReference type="Pfam" id="PF00080"/>
    </source>
</evidence>
<dbReference type="Gene3D" id="2.60.40.200">
    <property type="entry name" value="Superoxide dismutase, copper/zinc binding domain"/>
    <property type="match status" value="1"/>
</dbReference>
<feature type="domain" description="Superoxide dismutase copper/zinc binding" evidence="2">
    <location>
        <begin position="83"/>
        <end position="188"/>
    </location>
</feature>
<dbReference type="SUPFAM" id="SSF49329">
    <property type="entry name" value="Cu,Zn superoxide dismutase-like"/>
    <property type="match status" value="1"/>
</dbReference>
<evidence type="ECO:0000256" key="1">
    <source>
        <dbReference type="SAM" id="SignalP"/>
    </source>
</evidence>
<dbReference type="Pfam" id="PF00080">
    <property type="entry name" value="Sod_Cu"/>
    <property type="match status" value="1"/>
</dbReference>
<dbReference type="Proteomes" id="UP000037035">
    <property type="component" value="Unassembled WGS sequence"/>
</dbReference>
<organism evidence="3 4">
    <name type="scientific">Puccinia sorghi</name>
    <dbReference type="NCBI Taxonomy" id="27349"/>
    <lineage>
        <taxon>Eukaryota</taxon>
        <taxon>Fungi</taxon>
        <taxon>Dikarya</taxon>
        <taxon>Basidiomycota</taxon>
        <taxon>Pucciniomycotina</taxon>
        <taxon>Pucciniomycetes</taxon>
        <taxon>Pucciniales</taxon>
        <taxon>Pucciniaceae</taxon>
        <taxon>Puccinia</taxon>
    </lineage>
</organism>
<name>A0A0L6VGC3_9BASI</name>